<evidence type="ECO:0000313" key="8">
    <source>
        <dbReference type="Proteomes" id="UP000002315"/>
    </source>
</evidence>
<feature type="binding site" evidence="6">
    <location>
        <position position="53"/>
    </location>
    <ligand>
        <name>substrate</name>
    </ligand>
</feature>
<dbReference type="Pfam" id="PF01903">
    <property type="entry name" value="CbiX"/>
    <property type="match status" value="1"/>
</dbReference>
<keyword evidence="4 6" id="KW-0456">Lyase</keyword>
<dbReference type="EC" id="4.99.1.11" evidence="6"/>
<proteinExistence type="inferred from homology"/>
<evidence type="ECO:0000256" key="2">
    <source>
        <dbReference type="ARBA" id="ARBA00022596"/>
    </source>
</evidence>
<feature type="active site" description="Proton acceptor" evidence="6">
    <location>
        <position position="18"/>
    </location>
</feature>
<organism evidence="7 8">
    <name type="scientific">Methanothermus fervidus (strain ATCC 43054 / DSM 2088 / JCM 10308 / V24 S)</name>
    <dbReference type="NCBI Taxonomy" id="523846"/>
    <lineage>
        <taxon>Archaea</taxon>
        <taxon>Methanobacteriati</taxon>
        <taxon>Methanobacteriota</taxon>
        <taxon>Methanomada group</taxon>
        <taxon>Methanobacteria</taxon>
        <taxon>Methanobacteriales</taxon>
        <taxon>Methanothermaceae</taxon>
        <taxon>Methanothermus</taxon>
    </lineage>
</organism>
<protein>
    <recommendedName>
        <fullName evidence="6">Sirohydrochlorin cobaltochelatase</fullName>
        <ecNumber evidence="6">4.99.1.3</ecNumber>
    </recommendedName>
    <alternativeName>
        <fullName evidence="6">CbiXS</fullName>
    </alternativeName>
    <alternativeName>
        <fullName evidence="6">Sirohydrochlorin nickelchelatase</fullName>
        <ecNumber evidence="6">4.99.1.11</ecNumber>
    </alternativeName>
</protein>
<sequence>MASNLDQKNDIAVLLVGHGSRLPYSKEVIMKLAEMYKERTDHLVDVAFMELAKPSIPETVNKLAKKGVRKIIVIPVFLAHGVHTKHDIPHILGLKDDHEHSHGHQHEHETVDFDGEIIYTEPLGADPRIVEIIEERVEDAIKQQNS</sequence>
<dbReference type="SUPFAM" id="SSF53800">
    <property type="entry name" value="Chelatase"/>
    <property type="match status" value="1"/>
</dbReference>
<evidence type="ECO:0000256" key="5">
    <source>
        <dbReference type="ARBA" id="ARBA00023285"/>
    </source>
</evidence>
<dbReference type="InterPro" id="IPR023652">
    <property type="entry name" value="SiroHydchlorin_Cochelatase"/>
</dbReference>
<dbReference type="Proteomes" id="UP000002315">
    <property type="component" value="Chromosome"/>
</dbReference>
<evidence type="ECO:0000256" key="6">
    <source>
        <dbReference type="HAMAP-Rule" id="MF_00785"/>
    </source>
</evidence>
<dbReference type="UniPathway" id="UPA00148">
    <property type="reaction ID" value="UER00223"/>
</dbReference>
<dbReference type="CDD" id="cd03416">
    <property type="entry name" value="CbiX_SirB_N"/>
    <property type="match status" value="1"/>
</dbReference>
<dbReference type="EMBL" id="CP002278">
    <property type="protein sequence ID" value="ADP77758.1"/>
    <property type="molecule type" value="Genomic_DNA"/>
</dbReference>
<keyword evidence="3 6" id="KW-0479">Metal-binding</keyword>
<accession>E3GVZ3</accession>
<gene>
    <name evidence="6" type="primary">cbiX</name>
    <name evidence="6" type="synonym">cfbA</name>
    <name evidence="7" type="ordered locus">Mfer_0962</name>
</gene>
<feature type="binding site" evidence="6">
    <location>
        <position position="18"/>
    </location>
    <ligand>
        <name>Co(2+)</name>
        <dbReference type="ChEBI" id="CHEBI:48828"/>
    </ligand>
</feature>
<comment type="similarity">
    <text evidence="6">Belongs to the CbiX family. CbiXS subfamily.</text>
</comment>
<name>E3GVZ3_METFV</name>
<dbReference type="PANTHER" id="PTHR33542">
    <property type="entry name" value="SIROHYDROCHLORIN FERROCHELATASE, CHLOROPLASTIC"/>
    <property type="match status" value="1"/>
</dbReference>
<dbReference type="EC" id="4.99.1.3" evidence="6"/>
<dbReference type="GO" id="GO:0015948">
    <property type="term" value="P:methanogenesis"/>
    <property type="evidence" value="ECO:0007669"/>
    <property type="project" value="UniProtKB-KW"/>
</dbReference>
<feature type="binding site" evidence="6">
    <location>
        <position position="83"/>
    </location>
    <ligand>
        <name>Co(2+)</name>
        <dbReference type="ChEBI" id="CHEBI:48828"/>
    </ligand>
</feature>
<feature type="binding site" evidence="6">
    <location>
        <position position="18"/>
    </location>
    <ligand>
        <name>Ni(2+)</name>
        <dbReference type="ChEBI" id="CHEBI:49786"/>
    </ligand>
</feature>
<keyword evidence="1 6" id="KW-0169">Cobalamin biosynthesis</keyword>
<comment type="catalytic activity">
    <reaction evidence="6">
        <text>Ni-sirohydrochlorin + 2 H(+) = sirohydrochlorin + Ni(2+)</text>
        <dbReference type="Rhea" id="RHEA:52796"/>
        <dbReference type="ChEBI" id="CHEBI:15378"/>
        <dbReference type="ChEBI" id="CHEBI:49786"/>
        <dbReference type="ChEBI" id="CHEBI:58351"/>
        <dbReference type="ChEBI" id="CHEBI:136841"/>
        <dbReference type="EC" id="4.99.1.11"/>
    </reaction>
</comment>
<dbReference type="GO" id="GO:0050897">
    <property type="term" value="F:cobalt ion binding"/>
    <property type="evidence" value="ECO:0007669"/>
    <property type="project" value="UniProtKB-UniRule"/>
</dbReference>
<dbReference type="InterPro" id="IPR002762">
    <property type="entry name" value="CbiX-like"/>
</dbReference>
<evidence type="ECO:0000256" key="3">
    <source>
        <dbReference type="ARBA" id="ARBA00022723"/>
    </source>
</evidence>
<dbReference type="NCBIfam" id="NF002090">
    <property type="entry name" value="PRK00923.1"/>
    <property type="match status" value="1"/>
</dbReference>
<keyword evidence="2 6" id="KW-0533">Nickel</keyword>
<dbReference type="OrthoDB" id="11653at2157"/>
<keyword evidence="5 6" id="KW-0170">Cobalt</keyword>
<dbReference type="HOGENOM" id="CLU_065901_2_0_2"/>
<dbReference type="InterPro" id="IPR050963">
    <property type="entry name" value="Sirohydro_Cobaltochel/CbiX"/>
</dbReference>
<dbReference type="PANTHER" id="PTHR33542:SF3">
    <property type="entry name" value="SIROHYDROCHLORIN FERROCHELATASE, CHLOROPLASTIC"/>
    <property type="match status" value="1"/>
</dbReference>
<keyword evidence="6" id="KW-0484">Methanogenesis</keyword>
<comment type="function">
    <text evidence="6">Catalyzes the insertion of Co(2+) into sirohydrochlorin as part of the anaerobic pathway to cobalamin biosynthesis. Involved in the biosynthesis of the unique nickel-containing tetrapyrrole coenzyme F430, the prosthetic group of methyl-coenzyme M reductase (MCR), which plays a key role in methanogenesis and anaerobic methane oxidation. Catalyzes the insertion of Ni(2+) into sirohydrochlorin to yield Ni-sirohydrochlorin.</text>
</comment>
<dbReference type="STRING" id="523846.Mfer_0962"/>
<dbReference type="GO" id="GO:0016151">
    <property type="term" value="F:nickel cation binding"/>
    <property type="evidence" value="ECO:0007669"/>
    <property type="project" value="UniProtKB-UniRule"/>
</dbReference>
<evidence type="ECO:0000313" key="7">
    <source>
        <dbReference type="EMBL" id="ADP77758.1"/>
    </source>
</evidence>
<dbReference type="GO" id="GO:0019251">
    <property type="term" value="P:anaerobic cobalamin biosynthetic process"/>
    <property type="evidence" value="ECO:0007669"/>
    <property type="project" value="UniProtKB-UniRule"/>
</dbReference>
<comment type="catalytic activity">
    <reaction evidence="6">
        <text>Co-sirohydrochlorin + 2 H(+) = sirohydrochlorin + Co(2+)</text>
        <dbReference type="Rhea" id="RHEA:15893"/>
        <dbReference type="ChEBI" id="CHEBI:15378"/>
        <dbReference type="ChEBI" id="CHEBI:48828"/>
        <dbReference type="ChEBI" id="CHEBI:58351"/>
        <dbReference type="ChEBI" id="CHEBI:60049"/>
        <dbReference type="EC" id="4.99.1.3"/>
    </reaction>
</comment>
<feature type="binding site" evidence="6">
    <location>
        <position position="83"/>
    </location>
    <ligand>
        <name>Ni(2+)</name>
        <dbReference type="ChEBI" id="CHEBI:49786"/>
    </ligand>
</feature>
<dbReference type="Gene3D" id="3.40.50.1400">
    <property type="match status" value="1"/>
</dbReference>
<comment type="pathway">
    <text evidence="6">Cofactor biosynthesis; adenosylcobalamin biosynthesis; cob(II)yrinate a,c-diamide from sirohydrochlorin (anaerobic route): step 1/10.</text>
</comment>
<reference evidence="7 8" key="1">
    <citation type="journal article" date="2010" name="Stand. Genomic Sci.">
        <title>Complete genome sequence of Methanothermus fervidus type strain (V24S).</title>
        <authorList>
            <person name="Anderson I."/>
            <person name="Djao O.D."/>
            <person name="Misra M."/>
            <person name="Chertkov O."/>
            <person name="Nolan M."/>
            <person name="Lucas S."/>
            <person name="Lapidus A."/>
            <person name="Del Rio T.G."/>
            <person name="Tice H."/>
            <person name="Cheng J.F."/>
            <person name="Tapia R."/>
            <person name="Han C."/>
            <person name="Goodwin L."/>
            <person name="Pitluck S."/>
            <person name="Liolios K."/>
            <person name="Ivanova N."/>
            <person name="Mavromatis K."/>
            <person name="Mikhailova N."/>
            <person name="Pati A."/>
            <person name="Brambilla E."/>
            <person name="Chen A."/>
            <person name="Palaniappan K."/>
            <person name="Land M."/>
            <person name="Hauser L."/>
            <person name="Chang Y.J."/>
            <person name="Jeffries C.D."/>
            <person name="Sikorski J."/>
            <person name="Spring S."/>
            <person name="Rohde M."/>
            <person name="Eichinger K."/>
            <person name="Huber H."/>
            <person name="Wirth R."/>
            <person name="Goker M."/>
            <person name="Detter J.C."/>
            <person name="Woyke T."/>
            <person name="Bristow J."/>
            <person name="Eisen J.A."/>
            <person name="Markowitz V."/>
            <person name="Hugenholtz P."/>
            <person name="Klenk H.P."/>
            <person name="Kyrpides N.C."/>
        </authorList>
    </citation>
    <scope>NUCLEOTIDE SEQUENCE [LARGE SCALE GENOMIC DNA]</scope>
    <source>
        <strain evidence="8">ATCC 43054 / DSM 2088 / JCM 10308 / V24 S</strain>
    </source>
</reference>
<dbReference type="NCBIfam" id="NF033198">
    <property type="entry name" value="F430_CfbA"/>
    <property type="match status" value="1"/>
</dbReference>
<comment type="subunit">
    <text evidence="6">Homotetramer; dimer of dimers.</text>
</comment>
<dbReference type="AlphaFoldDB" id="E3GVZ3"/>
<evidence type="ECO:0000256" key="1">
    <source>
        <dbReference type="ARBA" id="ARBA00022573"/>
    </source>
</evidence>
<dbReference type="KEGG" id="mfv:Mfer_0962"/>
<keyword evidence="8" id="KW-1185">Reference proteome</keyword>
<feature type="binding site" evidence="6">
    <location>
        <begin position="78"/>
        <end position="83"/>
    </location>
    <ligand>
        <name>substrate</name>
    </ligand>
</feature>
<dbReference type="HAMAP" id="MF_00785">
    <property type="entry name" value="CbiX"/>
    <property type="match status" value="1"/>
</dbReference>
<evidence type="ECO:0000256" key="4">
    <source>
        <dbReference type="ARBA" id="ARBA00023239"/>
    </source>
</evidence>
<dbReference type="GO" id="GO:0016852">
    <property type="term" value="F:sirohydrochlorin cobaltochelatase activity"/>
    <property type="evidence" value="ECO:0007669"/>
    <property type="project" value="UniProtKB-UniRule"/>
</dbReference>